<sequence length="271" mass="30247">MEASQKCTVREKLLDDCDSADEVATKMVEKVPIEFYVTKALLTEVPVLVQPESGKEFTVYNVASLNGLGCVLMQGGKVIAYASRQLKLHEKNYLTHDLELVAIVFALKIVESLYIDLCDDDSVLAELKVRSMFVQYRVDSDDCLRFKDRICVPKNSKLIQLISNEAHNSRLTVHSGSTKMYNDLKQGYDFPTSLMLLPSDDFDLTLGMDWLSEHDPIKQVSLKPPNGEPICVRADGVDRTTNVGSALSALKLIKKGCEVYLTYVVDSKVAE</sequence>
<dbReference type="PANTHER" id="PTHR34072">
    <property type="entry name" value="ENZYMATIC POLYPROTEIN-RELATED"/>
    <property type="match status" value="1"/>
</dbReference>
<dbReference type="Proteomes" id="UP000325315">
    <property type="component" value="Unassembled WGS sequence"/>
</dbReference>
<dbReference type="Pfam" id="PF17919">
    <property type="entry name" value="RT_RNaseH_2"/>
    <property type="match status" value="1"/>
</dbReference>
<feature type="domain" description="Reverse transcriptase/retrotransposon-derived protein RNase H-like" evidence="1">
    <location>
        <begin position="37"/>
        <end position="110"/>
    </location>
</feature>
<dbReference type="InterPro" id="IPR041577">
    <property type="entry name" value="RT_RNaseH_2"/>
</dbReference>
<protein>
    <submittedName>
        <fullName evidence="2">DNA/RNA polymerases superfamily protein</fullName>
    </submittedName>
</protein>
<evidence type="ECO:0000313" key="3">
    <source>
        <dbReference type="Proteomes" id="UP000325315"/>
    </source>
</evidence>
<dbReference type="EMBL" id="SMMG02000007">
    <property type="protein sequence ID" value="KAA3465994.1"/>
    <property type="molecule type" value="Genomic_DNA"/>
</dbReference>
<reference evidence="2" key="1">
    <citation type="submission" date="2019-08" db="EMBL/GenBank/DDBJ databases">
        <authorList>
            <person name="Liu F."/>
        </authorList>
    </citation>
    <scope>NUCLEOTIDE SEQUENCE [LARGE SCALE GENOMIC DNA]</scope>
    <source>
        <strain evidence="2">PA1801</strain>
        <tissue evidence="2">Leaf</tissue>
    </source>
</reference>
<dbReference type="Pfam" id="PF08284">
    <property type="entry name" value="RVP_2"/>
    <property type="match status" value="1"/>
</dbReference>
<evidence type="ECO:0000313" key="2">
    <source>
        <dbReference type="EMBL" id="KAA3465994.1"/>
    </source>
</evidence>
<accession>A0A5B6VAA0</accession>
<organism evidence="2 3">
    <name type="scientific">Gossypium australe</name>
    <dbReference type="NCBI Taxonomy" id="47621"/>
    <lineage>
        <taxon>Eukaryota</taxon>
        <taxon>Viridiplantae</taxon>
        <taxon>Streptophyta</taxon>
        <taxon>Embryophyta</taxon>
        <taxon>Tracheophyta</taxon>
        <taxon>Spermatophyta</taxon>
        <taxon>Magnoliopsida</taxon>
        <taxon>eudicotyledons</taxon>
        <taxon>Gunneridae</taxon>
        <taxon>Pentapetalae</taxon>
        <taxon>rosids</taxon>
        <taxon>malvids</taxon>
        <taxon>Malvales</taxon>
        <taxon>Malvaceae</taxon>
        <taxon>Malvoideae</taxon>
        <taxon>Gossypium</taxon>
    </lineage>
</organism>
<dbReference type="PANTHER" id="PTHR34072:SF52">
    <property type="entry name" value="RIBONUCLEASE H"/>
    <property type="match status" value="1"/>
</dbReference>
<dbReference type="InterPro" id="IPR043502">
    <property type="entry name" value="DNA/RNA_pol_sf"/>
</dbReference>
<keyword evidence="3" id="KW-1185">Reference proteome</keyword>
<comment type="caution">
    <text evidence="2">The sequence shown here is derived from an EMBL/GenBank/DDBJ whole genome shotgun (WGS) entry which is preliminary data.</text>
</comment>
<evidence type="ECO:0000259" key="1">
    <source>
        <dbReference type="Pfam" id="PF17919"/>
    </source>
</evidence>
<dbReference type="OrthoDB" id="1288003at2759"/>
<name>A0A5B6VAA0_9ROSI</name>
<dbReference type="SUPFAM" id="SSF56672">
    <property type="entry name" value="DNA/RNA polymerases"/>
    <property type="match status" value="1"/>
</dbReference>
<dbReference type="AlphaFoldDB" id="A0A5B6VAA0"/>
<gene>
    <name evidence="2" type="ORF">EPI10_001123</name>
</gene>
<proteinExistence type="predicted"/>